<keyword evidence="6" id="KW-1185">Reference proteome</keyword>
<dbReference type="EMBL" id="CAVNYO010000191">
    <property type="protein sequence ID" value="CAK5272996.1"/>
    <property type="molecule type" value="Genomic_DNA"/>
</dbReference>
<dbReference type="InterPro" id="IPR010497">
    <property type="entry name" value="Epoxide_hydro_N"/>
</dbReference>
<gene>
    <name evidence="5" type="ORF">MYCIT1_LOCUS19061</name>
</gene>
<evidence type="ECO:0000259" key="4">
    <source>
        <dbReference type="Pfam" id="PF06441"/>
    </source>
</evidence>
<evidence type="ECO:0000313" key="5">
    <source>
        <dbReference type="EMBL" id="CAK5272996.1"/>
    </source>
</evidence>
<dbReference type="Gene3D" id="3.40.50.1820">
    <property type="entry name" value="alpha/beta hydrolase"/>
    <property type="match status" value="2"/>
</dbReference>
<reference evidence="5" key="1">
    <citation type="submission" date="2023-11" db="EMBL/GenBank/DDBJ databases">
        <authorList>
            <person name="De Vega J J."/>
            <person name="De Vega J J."/>
        </authorList>
    </citation>
    <scope>NUCLEOTIDE SEQUENCE</scope>
</reference>
<proteinExistence type="inferred from homology"/>
<accession>A0AAD2Q3T3</accession>
<evidence type="ECO:0000313" key="6">
    <source>
        <dbReference type="Proteomes" id="UP001295794"/>
    </source>
</evidence>
<evidence type="ECO:0000256" key="2">
    <source>
        <dbReference type="ARBA" id="ARBA00022797"/>
    </source>
</evidence>
<dbReference type="InterPro" id="IPR000639">
    <property type="entry name" value="Epox_hydrolase-like"/>
</dbReference>
<comment type="caution">
    <text evidence="5">The sequence shown here is derived from an EMBL/GenBank/DDBJ whole genome shotgun (WGS) entry which is preliminary data.</text>
</comment>
<evidence type="ECO:0000256" key="1">
    <source>
        <dbReference type="ARBA" id="ARBA00010088"/>
    </source>
</evidence>
<evidence type="ECO:0000256" key="3">
    <source>
        <dbReference type="ARBA" id="ARBA00022801"/>
    </source>
</evidence>
<keyword evidence="3" id="KW-0378">Hydrolase</keyword>
<dbReference type="GO" id="GO:0097176">
    <property type="term" value="P:epoxide metabolic process"/>
    <property type="evidence" value="ECO:0007669"/>
    <property type="project" value="TreeGrafter"/>
</dbReference>
<keyword evidence="2" id="KW-0058">Aromatic hydrocarbons catabolism</keyword>
<sequence length="368" mass="41236">MAEQPFKISIPDDKLILLKKKLELTTFPDELEDAQWAYGAPLADVKRIVGRWAGGYDWREHEAKINAELPQFTRDIDVDGHGTLNIHYVHQSSTSVKNAIPLLFVHGWPGSFLEARKFIPLIAGDSSDGPAFHIVAISLPGFGFSQAPKTKGFDIAQHAEVCHKLMLALGYDEYVTQGGDWGYAITRMMGKLYGPKHVKAWHTNMVWETATQCNSGLPRRQWDILLPILRLDCWRGSTKNWSPGPTHILGKTMKARSRPMFYRAIDISCPTASLRIYYEAGKGVLEDVFTTADPPNIPIGLSHFPKDIIIFPRSWTRAIGDIIFERDHESGGHFPAYERPQELAEDLRLMFGQGGPAFGIFSAGNGYD</sequence>
<organism evidence="5 6">
    <name type="scientific">Mycena citricolor</name>
    <dbReference type="NCBI Taxonomy" id="2018698"/>
    <lineage>
        <taxon>Eukaryota</taxon>
        <taxon>Fungi</taxon>
        <taxon>Dikarya</taxon>
        <taxon>Basidiomycota</taxon>
        <taxon>Agaricomycotina</taxon>
        <taxon>Agaricomycetes</taxon>
        <taxon>Agaricomycetidae</taxon>
        <taxon>Agaricales</taxon>
        <taxon>Marasmiineae</taxon>
        <taxon>Mycenaceae</taxon>
        <taxon>Mycena</taxon>
    </lineage>
</organism>
<dbReference type="InterPro" id="IPR016292">
    <property type="entry name" value="Epoxide_hydrolase"/>
</dbReference>
<feature type="domain" description="Epoxide hydrolase N-terminal" evidence="4">
    <location>
        <begin position="4"/>
        <end position="114"/>
    </location>
</feature>
<dbReference type="Proteomes" id="UP001295794">
    <property type="component" value="Unassembled WGS sequence"/>
</dbReference>
<dbReference type="Pfam" id="PF06441">
    <property type="entry name" value="EHN"/>
    <property type="match status" value="1"/>
</dbReference>
<protein>
    <recommendedName>
        <fullName evidence="4">Epoxide hydrolase N-terminal domain-containing protein</fullName>
    </recommendedName>
</protein>
<dbReference type="PANTHER" id="PTHR21661:SF35">
    <property type="entry name" value="EPOXIDE HYDROLASE"/>
    <property type="match status" value="1"/>
</dbReference>
<dbReference type="SUPFAM" id="SSF53474">
    <property type="entry name" value="alpha/beta-Hydrolases"/>
    <property type="match status" value="1"/>
</dbReference>
<dbReference type="PRINTS" id="PR00412">
    <property type="entry name" value="EPOXHYDRLASE"/>
</dbReference>
<dbReference type="GO" id="GO:0004301">
    <property type="term" value="F:epoxide hydrolase activity"/>
    <property type="evidence" value="ECO:0007669"/>
    <property type="project" value="TreeGrafter"/>
</dbReference>
<dbReference type="PIRSF" id="PIRSF001112">
    <property type="entry name" value="Epoxide_hydrolase"/>
    <property type="match status" value="1"/>
</dbReference>
<dbReference type="InterPro" id="IPR029058">
    <property type="entry name" value="AB_hydrolase_fold"/>
</dbReference>
<comment type="similarity">
    <text evidence="1">Belongs to the peptidase S33 family.</text>
</comment>
<dbReference type="PANTHER" id="PTHR21661">
    <property type="entry name" value="EPOXIDE HYDROLASE 1-RELATED"/>
    <property type="match status" value="1"/>
</dbReference>
<name>A0AAD2Q3T3_9AGAR</name>
<dbReference type="AlphaFoldDB" id="A0AAD2Q3T3"/>